<accession>A0ABT8FH17</accession>
<protein>
    <submittedName>
        <fullName evidence="2">Phosphotransferase</fullName>
    </submittedName>
</protein>
<dbReference type="Proteomes" id="UP001168620">
    <property type="component" value="Unassembled WGS sequence"/>
</dbReference>
<comment type="caution">
    <text evidence="2">The sequence shown here is derived from an EMBL/GenBank/DDBJ whole genome shotgun (WGS) entry which is preliminary data.</text>
</comment>
<dbReference type="SUPFAM" id="SSF56112">
    <property type="entry name" value="Protein kinase-like (PK-like)"/>
    <property type="match status" value="1"/>
</dbReference>
<sequence length="227" mass="24840">MLMEPLPRAEDATPAEDAPVVARALARLQLETLGHTADLRSAGLPDRGLEATVAGLRTVCRDSVERAWMSEEQQAAAVELEPWLVEQCRTLWSAGLPDTLAHGDLHLGNVSWDGTRPVLYDWTDACLTHPFLDARHLADSAAETGGEEARTAVWEAYAEAWRAAYPGVDVDAAWARVRAVEAAFQAISYEQIYRAQPERSRWELATVVVGILDKLAGVRAEQAATAR</sequence>
<organism evidence="2 3">
    <name type="scientific">Nocardioides oceani</name>
    <dbReference type="NCBI Taxonomy" id="3058369"/>
    <lineage>
        <taxon>Bacteria</taxon>
        <taxon>Bacillati</taxon>
        <taxon>Actinomycetota</taxon>
        <taxon>Actinomycetes</taxon>
        <taxon>Propionibacteriales</taxon>
        <taxon>Nocardioidaceae</taxon>
        <taxon>Nocardioides</taxon>
    </lineage>
</organism>
<evidence type="ECO:0000259" key="1">
    <source>
        <dbReference type="Pfam" id="PF01636"/>
    </source>
</evidence>
<dbReference type="InterPro" id="IPR002575">
    <property type="entry name" value="Aminoglycoside_PTrfase"/>
</dbReference>
<reference evidence="2" key="1">
    <citation type="submission" date="2023-06" db="EMBL/GenBank/DDBJ databases">
        <title>Draft genome sequence of Nocardioides sp. SOB77.</title>
        <authorList>
            <person name="Zhang G."/>
        </authorList>
    </citation>
    <scope>NUCLEOTIDE SEQUENCE</scope>
    <source>
        <strain evidence="2">SOB77</strain>
    </source>
</reference>
<evidence type="ECO:0000313" key="3">
    <source>
        <dbReference type="Proteomes" id="UP001168620"/>
    </source>
</evidence>
<dbReference type="EMBL" id="JAUHJQ010000005">
    <property type="protein sequence ID" value="MDN4173988.1"/>
    <property type="molecule type" value="Genomic_DNA"/>
</dbReference>
<feature type="domain" description="Aminoglycoside phosphotransferase" evidence="1">
    <location>
        <begin position="9"/>
        <end position="164"/>
    </location>
</feature>
<gene>
    <name evidence="2" type="ORF">QWY28_13585</name>
</gene>
<dbReference type="InterPro" id="IPR011009">
    <property type="entry name" value="Kinase-like_dom_sf"/>
</dbReference>
<keyword evidence="3" id="KW-1185">Reference proteome</keyword>
<proteinExistence type="predicted"/>
<dbReference type="RefSeq" id="WP_300953090.1">
    <property type="nucleotide sequence ID" value="NZ_JAUHJQ010000005.1"/>
</dbReference>
<evidence type="ECO:0000313" key="2">
    <source>
        <dbReference type="EMBL" id="MDN4173988.1"/>
    </source>
</evidence>
<dbReference type="Gene3D" id="3.90.1200.10">
    <property type="match status" value="1"/>
</dbReference>
<name>A0ABT8FH17_9ACTN</name>
<dbReference type="Pfam" id="PF01636">
    <property type="entry name" value="APH"/>
    <property type="match status" value="1"/>
</dbReference>